<evidence type="ECO:0000256" key="10">
    <source>
        <dbReference type="PIRNR" id="PIRNR000439"/>
    </source>
</evidence>
<keyword evidence="14" id="KW-1185">Reference proteome</keyword>
<dbReference type="GO" id="GO:0005789">
    <property type="term" value="C:endoplasmic reticulum membrane"/>
    <property type="evidence" value="ECO:0007669"/>
    <property type="project" value="UniProtKB-SubCell"/>
</dbReference>
<dbReference type="InterPro" id="IPR014371">
    <property type="entry name" value="Oat_ACAT_DAG_ARE"/>
</dbReference>
<feature type="transmembrane region" description="Helical" evidence="12">
    <location>
        <begin position="321"/>
        <end position="350"/>
    </location>
</feature>
<evidence type="ECO:0000256" key="9">
    <source>
        <dbReference type="ARBA" id="ARBA00023568"/>
    </source>
</evidence>
<feature type="transmembrane region" description="Helical" evidence="12">
    <location>
        <begin position="386"/>
        <end position="404"/>
    </location>
</feature>
<evidence type="ECO:0000256" key="8">
    <source>
        <dbReference type="ARBA" id="ARBA00023315"/>
    </source>
</evidence>
<evidence type="ECO:0000313" key="14">
    <source>
        <dbReference type="Proteomes" id="UP000051530"/>
    </source>
</evidence>
<evidence type="ECO:0000256" key="7">
    <source>
        <dbReference type="ARBA" id="ARBA00023136"/>
    </source>
</evidence>
<comment type="function">
    <text evidence="9">Sterol O-acyltransferase that catalyzes the formation of stery esters.</text>
</comment>
<dbReference type="PIRSF" id="PIRSF000439">
    <property type="entry name" value="Oat_ACAT_DAG_ARE"/>
    <property type="match status" value="1"/>
</dbReference>
<evidence type="ECO:0000256" key="2">
    <source>
        <dbReference type="ARBA" id="ARBA00009010"/>
    </source>
</evidence>
<keyword evidence="4 12" id="KW-0812">Transmembrane</keyword>
<feature type="active site" evidence="11">
    <location>
        <position position="405"/>
    </location>
</feature>
<evidence type="ECO:0000256" key="4">
    <source>
        <dbReference type="ARBA" id="ARBA00022692"/>
    </source>
</evidence>
<evidence type="ECO:0000256" key="3">
    <source>
        <dbReference type="ARBA" id="ARBA00022679"/>
    </source>
</evidence>
<dbReference type="OrthoDB" id="10039049at2759"/>
<feature type="transmembrane region" description="Helical" evidence="12">
    <location>
        <begin position="82"/>
        <end position="99"/>
    </location>
</feature>
<evidence type="ECO:0000256" key="1">
    <source>
        <dbReference type="ARBA" id="ARBA00004477"/>
    </source>
</evidence>
<evidence type="ECO:0000256" key="12">
    <source>
        <dbReference type="SAM" id="Phobius"/>
    </source>
</evidence>
<dbReference type="InterPro" id="IPR004299">
    <property type="entry name" value="MBOAT_fam"/>
</dbReference>
<dbReference type="EMBL" id="LGUB01000688">
    <property type="protein sequence ID" value="KRH92777.1"/>
    <property type="molecule type" value="Genomic_DNA"/>
</dbReference>
<evidence type="ECO:0000256" key="6">
    <source>
        <dbReference type="ARBA" id="ARBA00022989"/>
    </source>
</evidence>
<reference evidence="13 14" key="1">
    <citation type="submission" date="2015-07" db="EMBL/GenBank/DDBJ databases">
        <title>The genome of Pseudoloma neurophilia, a relevant intracellular parasite of the zebrafish.</title>
        <authorList>
            <person name="Ndikumana S."/>
            <person name="Pelin A."/>
            <person name="Sanders J."/>
            <person name="Corradi N."/>
        </authorList>
    </citation>
    <scope>NUCLEOTIDE SEQUENCE [LARGE SCALE GENOMIC DNA]</scope>
    <source>
        <strain evidence="13 14">MK1</strain>
    </source>
</reference>
<evidence type="ECO:0000256" key="11">
    <source>
        <dbReference type="PIRSR" id="PIRSR000439-1"/>
    </source>
</evidence>
<evidence type="ECO:0000256" key="5">
    <source>
        <dbReference type="ARBA" id="ARBA00022824"/>
    </source>
</evidence>
<dbReference type="Proteomes" id="UP000051530">
    <property type="component" value="Unassembled WGS sequence"/>
</dbReference>
<dbReference type="GO" id="GO:0008374">
    <property type="term" value="F:O-acyltransferase activity"/>
    <property type="evidence" value="ECO:0007669"/>
    <property type="project" value="InterPro"/>
</dbReference>
<feature type="transmembrane region" description="Helical" evidence="12">
    <location>
        <begin position="119"/>
        <end position="143"/>
    </location>
</feature>
<keyword evidence="5 10" id="KW-0256">Endoplasmic reticulum</keyword>
<dbReference type="PANTHER" id="PTHR10408">
    <property type="entry name" value="STEROL O-ACYLTRANSFERASE"/>
    <property type="match status" value="1"/>
</dbReference>
<keyword evidence="6 12" id="KW-1133">Transmembrane helix</keyword>
<comment type="caution">
    <text evidence="13">The sequence shown here is derived from an EMBL/GenBank/DDBJ whole genome shotgun (WGS) entry which is preliminary data.</text>
</comment>
<dbReference type="Pfam" id="PF03062">
    <property type="entry name" value="MBOAT"/>
    <property type="match status" value="1"/>
</dbReference>
<keyword evidence="7 10" id="KW-0472">Membrane</keyword>
<dbReference type="VEuPathDB" id="MicrosporidiaDB:M153_2788000304"/>
<protein>
    <recommendedName>
        <fullName evidence="10">O-acyltransferase</fullName>
    </recommendedName>
</protein>
<dbReference type="AlphaFoldDB" id="A0A0R0LTI1"/>
<accession>A0A0R0LTI1</accession>
<feature type="transmembrane region" description="Helical" evidence="12">
    <location>
        <begin position="443"/>
        <end position="465"/>
    </location>
</feature>
<keyword evidence="3 10" id="KW-0808">Transferase</keyword>
<feature type="transmembrane region" description="Helical" evidence="12">
    <location>
        <begin position="276"/>
        <end position="301"/>
    </location>
</feature>
<gene>
    <name evidence="13" type="ORF">M153_2788000304</name>
</gene>
<feature type="transmembrane region" description="Helical" evidence="12">
    <location>
        <begin position="43"/>
        <end position="61"/>
    </location>
</feature>
<keyword evidence="8 10" id="KW-0012">Acyltransferase</keyword>
<comment type="subcellular location">
    <subcellularLocation>
        <location evidence="1 10">Endoplasmic reticulum membrane</location>
        <topology evidence="1 10">Multi-pass membrane protein</topology>
    </subcellularLocation>
</comment>
<proteinExistence type="inferred from homology"/>
<name>A0A0R0LTI1_9MICR</name>
<organism evidence="13 14">
    <name type="scientific">Pseudoloma neurophilia</name>
    <dbReference type="NCBI Taxonomy" id="146866"/>
    <lineage>
        <taxon>Eukaryota</taxon>
        <taxon>Fungi</taxon>
        <taxon>Fungi incertae sedis</taxon>
        <taxon>Microsporidia</taxon>
        <taxon>Pseudoloma</taxon>
    </lineage>
</organism>
<feature type="transmembrane region" description="Helical" evidence="12">
    <location>
        <begin position="416"/>
        <end position="437"/>
    </location>
</feature>
<evidence type="ECO:0000313" key="13">
    <source>
        <dbReference type="EMBL" id="KRH92777.1"/>
    </source>
</evidence>
<comment type="similarity">
    <text evidence="2 10">Belongs to the membrane-bound acyltransferase family. Sterol o-acyltransferase subfamily.</text>
</comment>
<sequence length="468" mass="56151">MAEKNFLEETVIRKRAVSQLKNEKFKEKSHRQTEIKTTSNKNGIRNCALIFFAIFLIRELIYEFKWLNILNLPRLLKIDRSVFIFAIIIILRNFSVYFFRNYYFLFFTEITFYYLIYNYFKSVIAVNLTMLSISSFMKCYSFLKEVSQYIPKESENNSMMSKKFSEKINHSRENDTLLDRTLISQMDGVSEKINHSCENDTLLDRTLISQMDGVSDSIFPQSFCLTHDNSKIYDITFTFYVRYLFSPSLIFSNKYERYHPVDSGYFKIFGEVLKSISIWIITFTFYNLFICFYFFPCLVYYKPEFSLFGLLQYCKVVYCTFIFWILSFLYLFYGILQTCACITNIKVVLFSDWWNSNNFKEFWSNWNIQVHLFLKRYVLIYFLKNIYSSKILASFTTFLVSAMVHELISFLFCKRILYISFLSIFSQYLMISFESYIYMNNCIFWILFCVLGQPITMIAMGADFYRAF</sequence>